<dbReference type="InterPro" id="IPR001296">
    <property type="entry name" value="Glyco_trans_1"/>
</dbReference>
<reference evidence="4" key="1">
    <citation type="journal article" date="2019" name="Int. J. Syst. Evol. Microbiol.">
        <title>The Global Catalogue of Microorganisms (GCM) 10K type strain sequencing project: providing services to taxonomists for standard genome sequencing and annotation.</title>
        <authorList>
            <consortium name="The Broad Institute Genomics Platform"/>
            <consortium name="The Broad Institute Genome Sequencing Center for Infectious Disease"/>
            <person name="Wu L."/>
            <person name="Ma J."/>
        </authorList>
    </citation>
    <scope>NUCLEOTIDE SEQUENCE [LARGE SCALE GENOMIC DNA]</scope>
    <source>
        <strain evidence="4">JCM 17386</strain>
    </source>
</reference>
<evidence type="ECO:0000313" key="4">
    <source>
        <dbReference type="Proteomes" id="UP001501333"/>
    </source>
</evidence>
<organism evidence="3 4">
    <name type="scientific">Flavobacterium chungbukense</name>
    <dbReference type="NCBI Taxonomy" id="877464"/>
    <lineage>
        <taxon>Bacteria</taxon>
        <taxon>Pseudomonadati</taxon>
        <taxon>Bacteroidota</taxon>
        <taxon>Flavobacteriia</taxon>
        <taxon>Flavobacteriales</taxon>
        <taxon>Flavobacteriaceae</taxon>
        <taxon>Flavobacterium</taxon>
    </lineage>
</organism>
<keyword evidence="4" id="KW-1185">Reference proteome</keyword>
<dbReference type="Proteomes" id="UP001501333">
    <property type="component" value="Unassembled WGS sequence"/>
</dbReference>
<dbReference type="Gene3D" id="3.40.50.2000">
    <property type="entry name" value="Glycogen Phosphorylase B"/>
    <property type="match status" value="2"/>
</dbReference>
<dbReference type="Pfam" id="PF13439">
    <property type="entry name" value="Glyco_transf_4"/>
    <property type="match status" value="1"/>
</dbReference>
<feature type="domain" description="Glycosyltransferase subfamily 4-like N-terminal" evidence="2">
    <location>
        <begin position="109"/>
        <end position="205"/>
    </location>
</feature>
<dbReference type="RefSeq" id="WP_229354927.1">
    <property type="nucleotide sequence ID" value="NZ_BAABAO010000001.1"/>
</dbReference>
<comment type="caution">
    <text evidence="3">The sequence shown here is derived from an EMBL/GenBank/DDBJ whole genome shotgun (WGS) entry which is preliminary data.</text>
</comment>
<sequence length="397" mass="45417">MKKKVLIIPSWYPNVKNDIIGSFFQEQASFLTDNGYDIKVLYGNIKEVNYINFFKLKINSFFSPKKTILKKDFLIQGPEAFSFSIMKFFKWNEKKIHNEFCREYSKAFIELLATGWKPDLIHAQCTVDGGIIANNLSEVFKIPYLITEHQVFLLNYYSKFKQQLIRKSLQDASKVGAVSNHQKRCILMNSIECNPYIIWNFIDEEKIIKISNTSNLKFRVVTISYPSFIKDMDTFFKSIEHFCKITDFDIEVVVIGNNSFDNLANANTTVFENLARKYNVYSKCVFVPFLPRDEVFATLTTANVFISTSIAETFGVAVREAMLCGVPVVVTKSGGVEDAVNEKTGVKVDIGDYEAIANALLKIRNSTLNFDSNYLRDFTISQCGRASFLSKMDSFYA</sequence>
<dbReference type="PANTHER" id="PTHR12526">
    <property type="entry name" value="GLYCOSYLTRANSFERASE"/>
    <property type="match status" value="1"/>
</dbReference>
<dbReference type="Pfam" id="PF00534">
    <property type="entry name" value="Glycos_transf_1"/>
    <property type="match status" value="1"/>
</dbReference>
<accession>A0ABP7XL00</accession>
<evidence type="ECO:0000259" key="1">
    <source>
        <dbReference type="Pfam" id="PF00534"/>
    </source>
</evidence>
<gene>
    <name evidence="3" type="ORF">GCM10022250_01410</name>
</gene>
<dbReference type="InterPro" id="IPR028098">
    <property type="entry name" value="Glyco_trans_4-like_N"/>
</dbReference>
<proteinExistence type="predicted"/>
<dbReference type="SUPFAM" id="SSF53756">
    <property type="entry name" value="UDP-Glycosyltransferase/glycogen phosphorylase"/>
    <property type="match status" value="1"/>
</dbReference>
<evidence type="ECO:0000259" key="2">
    <source>
        <dbReference type="Pfam" id="PF13439"/>
    </source>
</evidence>
<evidence type="ECO:0000313" key="3">
    <source>
        <dbReference type="EMBL" id="GAA4120628.1"/>
    </source>
</evidence>
<name>A0ABP7XL00_9FLAO</name>
<protein>
    <submittedName>
        <fullName evidence="3">Glycosyltransferase family 4 protein</fullName>
    </submittedName>
</protein>
<feature type="domain" description="Glycosyl transferase family 1" evidence="1">
    <location>
        <begin position="217"/>
        <end position="363"/>
    </location>
</feature>
<dbReference type="EMBL" id="BAABAO010000001">
    <property type="protein sequence ID" value="GAA4120628.1"/>
    <property type="molecule type" value="Genomic_DNA"/>
</dbReference>